<reference evidence="1 2" key="1">
    <citation type="submission" date="2018-08" db="EMBL/GenBank/DDBJ databases">
        <title>A genome reference for cultivated species of the human gut microbiota.</title>
        <authorList>
            <person name="Zou Y."/>
            <person name="Xue W."/>
            <person name="Luo G."/>
        </authorList>
    </citation>
    <scope>NUCLEOTIDE SEQUENCE [LARGE SCALE GENOMIC DNA]</scope>
    <source>
        <strain evidence="1 2">AF34-33</strain>
    </source>
</reference>
<dbReference type="Proteomes" id="UP000286038">
    <property type="component" value="Unassembled WGS sequence"/>
</dbReference>
<organism evidence="1 2">
    <name type="scientific">Butyricimonas virosa</name>
    <dbReference type="NCBI Taxonomy" id="544645"/>
    <lineage>
        <taxon>Bacteria</taxon>
        <taxon>Pseudomonadati</taxon>
        <taxon>Bacteroidota</taxon>
        <taxon>Bacteroidia</taxon>
        <taxon>Bacteroidales</taxon>
        <taxon>Odoribacteraceae</taxon>
        <taxon>Butyricimonas</taxon>
    </lineage>
</organism>
<dbReference type="EMBL" id="QRPV01000007">
    <property type="protein sequence ID" value="RHM43944.1"/>
    <property type="molecule type" value="Genomic_DNA"/>
</dbReference>
<dbReference type="AlphaFoldDB" id="A0A415QJR1"/>
<protein>
    <submittedName>
        <fullName evidence="1">Uncharacterized protein</fullName>
    </submittedName>
</protein>
<evidence type="ECO:0000313" key="1">
    <source>
        <dbReference type="EMBL" id="RHM43944.1"/>
    </source>
</evidence>
<sequence>MFLVNVREAFGYTHEQTLNSSYALIMGMLQEYTYMCNERNRILYGDEDEDEGYEWVELVDFTTGEPRRYRKYMDAKSRI</sequence>
<name>A0A415QJR1_9BACT</name>
<accession>A0A415QJR1</accession>
<gene>
    <name evidence="1" type="ORF">DWZ68_07900</name>
</gene>
<dbReference type="GeneID" id="93101419"/>
<dbReference type="RefSeq" id="WP_118449663.1">
    <property type="nucleotide sequence ID" value="NZ_CABJDM010000007.1"/>
</dbReference>
<comment type="caution">
    <text evidence="1">The sequence shown here is derived from an EMBL/GenBank/DDBJ whole genome shotgun (WGS) entry which is preliminary data.</text>
</comment>
<evidence type="ECO:0000313" key="2">
    <source>
        <dbReference type="Proteomes" id="UP000286038"/>
    </source>
</evidence>
<proteinExistence type="predicted"/>